<evidence type="ECO:0000313" key="4">
    <source>
        <dbReference type="Proteomes" id="UP001652700"/>
    </source>
</evidence>
<dbReference type="Proteomes" id="UP001652700">
    <property type="component" value="Unplaced"/>
</dbReference>
<evidence type="ECO:0000256" key="1">
    <source>
        <dbReference type="SAM" id="MobiDB-lite"/>
    </source>
</evidence>
<feature type="region of interest" description="Disordered" evidence="1">
    <location>
        <begin position="72"/>
        <end position="92"/>
    </location>
</feature>
<protein>
    <submittedName>
        <fullName evidence="3">Uncharacterized protein</fullName>
    </submittedName>
</protein>
<keyword evidence="2" id="KW-0472">Membrane</keyword>
<keyword evidence="2" id="KW-0812">Transmembrane</keyword>
<dbReference type="GeneID" id="126880735"/>
<evidence type="ECO:0000313" key="3">
    <source>
        <dbReference type="EnsemblMetazoa" id="XP_050500739.1"/>
    </source>
</evidence>
<feature type="compositionally biased region" description="Basic and acidic residues" evidence="1">
    <location>
        <begin position="78"/>
        <end position="92"/>
    </location>
</feature>
<evidence type="ECO:0000256" key="2">
    <source>
        <dbReference type="SAM" id="Phobius"/>
    </source>
</evidence>
<dbReference type="PANTHER" id="PTHR28474">
    <property type="entry name" value="TRANSMEMBRANE PROTEIN 72"/>
    <property type="match status" value="1"/>
</dbReference>
<dbReference type="Pfam" id="PF16054">
    <property type="entry name" value="TMEM72"/>
    <property type="match status" value="1"/>
</dbReference>
<name>A0ABM5JS21_DIAVI</name>
<dbReference type="PANTHER" id="PTHR28474:SF1">
    <property type="entry name" value="TRANSMEMBRANE PROTEIN 72"/>
    <property type="match status" value="1"/>
</dbReference>
<reference evidence="3" key="1">
    <citation type="submission" date="2025-05" db="UniProtKB">
        <authorList>
            <consortium name="EnsemblMetazoa"/>
        </authorList>
    </citation>
    <scope>IDENTIFICATION</scope>
</reference>
<keyword evidence="2" id="KW-1133">Transmembrane helix</keyword>
<dbReference type="EnsemblMetazoa" id="XM_050644782.1">
    <property type="protein sequence ID" value="XP_050500739.1"/>
    <property type="gene ID" value="LOC126880735"/>
</dbReference>
<proteinExistence type="predicted"/>
<dbReference type="RefSeq" id="XP_050500739.1">
    <property type="nucleotide sequence ID" value="XM_050644782.1"/>
</dbReference>
<keyword evidence="4" id="KW-1185">Reference proteome</keyword>
<accession>A0ABM5JS21</accession>
<feature type="transmembrane region" description="Helical" evidence="2">
    <location>
        <begin position="46"/>
        <end position="67"/>
    </location>
</feature>
<dbReference type="InterPro" id="IPR032055">
    <property type="entry name" value="TMEM72"/>
</dbReference>
<organism evidence="3 4">
    <name type="scientific">Diabrotica virgifera virgifera</name>
    <name type="common">western corn rootworm</name>
    <dbReference type="NCBI Taxonomy" id="50390"/>
    <lineage>
        <taxon>Eukaryota</taxon>
        <taxon>Metazoa</taxon>
        <taxon>Ecdysozoa</taxon>
        <taxon>Arthropoda</taxon>
        <taxon>Hexapoda</taxon>
        <taxon>Insecta</taxon>
        <taxon>Pterygota</taxon>
        <taxon>Neoptera</taxon>
        <taxon>Endopterygota</taxon>
        <taxon>Coleoptera</taxon>
        <taxon>Polyphaga</taxon>
        <taxon>Cucujiformia</taxon>
        <taxon>Chrysomeloidea</taxon>
        <taxon>Chrysomelidae</taxon>
        <taxon>Galerucinae</taxon>
        <taxon>Diabroticina</taxon>
        <taxon>Diabroticites</taxon>
        <taxon>Diabrotica</taxon>
    </lineage>
</organism>
<sequence length="128" mass="14768">MTTILGKSDHKLWKYWTGVTWFSEWKKSLIYAPISVIPFVWPHKLWLSYVAGGQLLTLAFFHLVLTFKSKKKKRRRKDNLLHTDGDSFESSKFEEVTECLDDGLPEPIPGSSHSISDSLVEQDTILEI</sequence>